<proteinExistence type="predicted"/>
<dbReference type="RefSeq" id="WP_317696918.1">
    <property type="nucleotide sequence ID" value="NZ_AP026801.1"/>
</dbReference>
<organism evidence="1 2">
    <name type="scientific">Xylocopilactobacillus apis</name>
    <dbReference type="NCBI Taxonomy" id="2932183"/>
    <lineage>
        <taxon>Bacteria</taxon>
        <taxon>Bacillati</taxon>
        <taxon>Bacillota</taxon>
        <taxon>Bacilli</taxon>
        <taxon>Lactobacillales</taxon>
        <taxon>Lactobacillaceae</taxon>
        <taxon>Xylocopilactobacillus</taxon>
    </lineage>
</organism>
<dbReference type="Gene3D" id="1.10.3620.10">
    <property type="entry name" value="YdcF like domain"/>
    <property type="match status" value="1"/>
</dbReference>
<keyword evidence="2" id="KW-1185">Reference proteome</keyword>
<dbReference type="AlphaFoldDB" id="A0AAU9CW80"/>
<name>A0AAU9CW80_9LACO</name>
<evidence type="ECO:0008006" key="3">
    <source>
        <dbReference type="Google" id="ProtNLM"/>
    </source>
</evidence>
<protein>
    <recommendedName>
        <fullName evidence="3">DUF218 domain-containing protein</fullName>
    </recommendedName>
</protein>
<dbReference type="InterPro" id="IPR051599">
    <property type="entry name" value="Cell_Envelope_Assoc"/>
</dbReference>
<gene>
    <name evidence="1" type="ORF">KIMC2_00900</name>
</gene>
<dbReference type="Gene3D" id="3.40.50.620">
    <property type="entry name" value="HUPs"/>
    <property type="match status" value="1"/>
</dbReference>
<dbReference type="Proteomes" id="UP001321804">
    <property type="component" value="Chromosome"/>
</dbReference>
<reference evidence="1 2" key="1">
    <citation type="journal article" date="2023" name="Microbiol. Spectr.">
        <title>Symbiosis of Carpenter Bees with Uncharacterized Lactic Acid Bacteria Showing NAD Auxotrophy.</title>
        <authorList>
            <person name="Kawasaki S."/>
            <person name="Ozawa K."/>
            <person name="Mori T."/>
            <person name="Yamamoto A."/>
            <person name="Ito M."/>
            <person name="Ohkuma M."/>
            <person name="Sakamoto M."/>
            <person name="Matsutani M."/>
        </authorList>
    </citation>
    <scope>NUCLEOTIDE SEQUENCE [LARGE SCALE GENOMIC DNA]</scope>
    <source>
        <strain evidence="1 2">KimC2</strain>
    </source>
</reference>
<dbReference type="InterPro" id="IPR014729">
    <property type="entry name" value="Rossmann-like_a/b/a_fold"/>
</dbReference>
<dbReference type="PANTHER" id="PTHR30336:SF20">
    <property type="entry name" value="DUF218 DOMAIN-CONTAINING PROTEIN"/>
    <property type="match status" value="1"/>
</dbReference>
<dbReference type="PANTHER" id="PTHR30336">
    <property type="entry name" value="INNER MEMBRANE PROTEIN, PROBABLE PERMEASE"/>
    <property type="match status" value="1"/>
</dbReference>
<sequence>MKTEENINILGNFCGIRDIKDLNSDELQNKYNINQADIMVLFGGSIICGGDLFAKSIKNKIAKKYIIVGGVGHTTESLRQQVKKVMPSIKTNGLCEAEIFDQYIKERYGVKSDYLECKSTNCGNNITNLLSLMKNHDIKGKNIIICQDATMQRRMDACLHKYSDMQIINFAAYFTNVISENGKLKYSNLIPGMWSIHDYINLLMGEIPRLTDDQYGYGPKGRGFISHVDIPSEVQASFEELKKTFGEKIRPANPDFATK</sequence>
<dbReference type="EMBL" id="AP026801">
    <property type="protein sequence ID" value="BDR55528.1"/>
    <property type="molecule type" value="Genomic_DNA"/>
</dbReference>
<evidence type="ECO:0000313" key="2">
    <source>
        <dbReference type="Proteomes" id="UP001321804"/>
    </source>
</evidence>
<evidence type="ECO:0000313" key="1">
    <source>
        <dbReference type="EMBL" id="BDR55528.1"/>
    </source>
</evidence>
<dbReference type="GO" id="GO:0005886">
    <property type="term" value="C:plasma membrane"/>
    <property type="evidence" value="ECO:0007669"/>
    <property type="project" value="TreeGrafter"/>
</dbReference>
<dbReference type="KEGG" id="xak:KIMC2_00900"/>
<accession>A0AAU9CW80</accession>